<dbReference type="AlphaFoldDB" id="A0A0S4XB13"/>
<evidence type="ECO:0000313" key="4">
    <source>
        <dbReference type="EMBL" id="CUV36380.1"/>
    </source>
</evidence>
<dbReference type="Gene3D" id="3.40.50.9200">
    <property type="entry name" value="Hypothetical protein MTH538"/>
    <property type="match status" value="1"/>
</dbReference>
<dbReference type="InterPro" id="IPR036490">
    <property type="entry name" value="ThsB_TIR-like_sf"/>
</dbReference>
<dbReference type="EMBL" id="LN899823">
    <property type="protein sequence ID" value="CUV26183.1"/>
    <property type="molecule type" value="Genomic_DNA"/>
</dbReference>
<dbReference type="EMBL" id="LN899825">
    <property type="protein sequence ID" value="CUV36380.1"/>
    <property type="molecule type" value="Genomic_DNA"/>
</dbReference>
<evidence type="ECO:0000259" key="1">
    <source>
        <dbReference type="Pfam" id="PF08937"/>
    </source>
</evidence>
<evidence type="ECO:0000313" key="6">
    <source>
        <dbReference type="EMBL" id="CUV61122.1"/>
    </source>
</evidence>
<reference evidence="6" key="1">
    <citation type="submission" date="2015-10" db="EMBL/GenBank/DDBJ databases">
        <authorList>
            <person name="Gilbert D.G."/>
        </authorList>
    </citation>
    <scope>NUCLEOTIDE SEQUENCE</scope>
    <source>
        <strain evidence="6">Phyl III-seqv23</strain>
    </source>
</reference>
<dbReference type="EMBL" id="LN899826">
    <property type="protein sequence ID" value="CUV41207.1"/>
    <property type="molecule type" value="Genomic_DNA"/>
</dbReference>
<evidence type="ECO:0000313" key="3">
    <source>
        <dbReference type="EMBL" id="CUV31778.1"/>
    </source>
</evidence>
<evidence type="ECO:0000313" key="2">
    <source>
        <dbReference type="EMBL" id="CUV26183.1"/>
    </source>
</evidence>
<dbReference type="EMBL" id="LN899824">
    <property type="protein sequence ID" value="CUV31778.1"/>
    <property type="molecule type" value="Genomic_DNA"/>
</dbReference>
<name>A0A0S4XB13_RALSL</name>
<accession>A0A0S4XB13</accession>
<organism evidence="6">
    <name type="scientific">Ralstonia solanacearum</name>
    <name type="common">Pseudomonas solanacearum</name>
    <dbReference type="NCBI Taxonomy" id="305"/>
    <lineage>
        <taxon>Bacteria</taxon>
        <taxon>Pseudomonadati</taxon>
        <taxon>Pseudomonadota</taxon>
        <taxon>Betaproteobacteria</taxon>
        <taxon>Burkholderiales</taxon>
        <taxon>Burkholderiaceae</taxon>
        <taxon>Ralstonia</taxon>
        <taxon>Ralstonia solanacearum species complex</taxon>
    </lineage>
</organism>
<proteinExistence type="predicted"/>
<dbReference type="InterPro" id="IPR015032">
    <property type="entry name" value="ThsB__TIR-like_domain"/>
</dbReference>
<dbReference type="Pfam" id="PF08937">
    <property type="entry name" value="ThsB_TIR"/>
    <property type="match status" value="1"/>
</dbReference>
<evidence type="ECO:0000313" key="5">
    <source>
        <dbReference type="EMBL" id="CUV41207.1"/>
    </source>
</evidence>
<protein>
    <recommendedName>
        <fullName evidence="1">Thoeris protein ThsB TIR-like domain-containing protein</fullName>
    </recommendedName>
</protein>
<sequence length="137" mass="15367">MSTLKTYVGFISHAWDHHEDYDRLTQMLAAAPKFLFRNSSVPRTDPIPTPITTAKLTAALDEQIRITNVVLILAGMYATHSDWVSKEIAIAEKYQKPIIGVKLWGQQRIPDVVQIAAKEMVGWNTDSIVAAIRKHAL</sequence>
<feature type="domain" description="Thoeris protein ThsB TIR-like" evidence="1">
    <location>
        <begin position="10"/>
        <end position="107"/>
    </location>
</feature>
<dbReference type="EMBL" id="LN899822">
    <property type="protein sequence ID" value="CUV61122.1"/>
    <property type="molecule type" value="Genomic_DNA"/>
</dbReference>
<gene>
    <name evidence="6" type="ORF">RD1301_v1_1320005</name>
    <name evidence="2" type="ORF">RUN1744_v1_1270048</name>
    <name evidence="3" type="ORF">RUN1985_v1_1160003</name>
    <name evidence="4" type="ORF">TD1301_v1_2090017</name>
    <name evidence="5" type="ORF">TF3108_v1_700049</name>
</gene>
<dbReference type="SUPFAM" id="SSF52206">
    <property type="entry name" value="Hypothetical protein MTH538"/>
    <property type="match status" value="1"/>
</dbReference>